<dbReference type="InterPro" id="IPR009625">
    <property type="entry name" value="HcgF"/>
</dbReference>
<keyword evidence="3" id="KW-1185">Reference proteome</keyword>
<protein>
    <recommendedName>
        <fullName evidence="1">UPF0254 protein Metok_1410</fullName>
    </recommendedName>
</protein>
<dbReference type="Proteomes" id="UP000009296">
    <property type="component" value="Chromosome"/>
</dbReference>
<dbReference type="HOGENOM" id="CLU_1451416_0_0_2"/>
<dbReference type="STRING" id="647113.Metok_1410"/>
<dbReference type="eggNOG" id="arCOG04865">
    <property type="taxonomic scope" value="Archaea"/>
</dbReference>
<dbReference type="Pfam" id="PF06787">
    <property type="entry name" value="HcgF"/>
    <property type="match status" value="1"/>
</dbReference>
<dbReference type="NCBIfam" id="NF002122">
    <property type="entry name" value="PRK00962.1"/>
    <property type="match status" value="1"/>
</dbReference>
<dbReference type="KEGG" id="mok:Metok_1410"/>
<dbReference type="AlphaFoldDB" id="F8ALU0"/>
<accession>F8ALU0</accession>
<sequence>MLSIATAECFTHGKIGTTIHKIASGYNEVKEHPYYPYINGHVKVMASMFIPLKYSAEKLLNIKLPIPDYKYEYAKAYSEKNDLKVSYLMAKGVKDILNCDISIGTTAGVGRGGICILTNKNKYVFTTDVYGDLINGKNIIERQKNGIKKTLDVLVKILKEEYNITY</sequence>
<dbReference type="OrthoDB" id="59686at2157"/>
<name>F8ALU0_METOI</name>
<proteinExistence type="inferred from homology"/>
<evidence type="ECO:0000256" key="1">
    <source>
        <dbReference type="HAMAP-Rule" id="MF_00673"/>
    </source>
</evidence>
<evidence type="ECO:0000313" key="3">
    <source>
        <dbReference type="Proteomes" id="UP000009296"/>
    </source>
</evidence>
<dbReference type="EMBL" id="CP002792">
    <property type="protein sequence ID" value="AEH07375.1"/>
    <property type="molecule type" value="Genomic_DNA"/>
</dbReference>
<evidence type="ECO:0000313" key="2">
    <source>
        <dbReference type="EMBL" id="AEH07375.1"/>
    </source>
</evidence>
<reference evidence="2" key="1">
    <citation type="submission" date="2011-05" db="EMBL/GenBank/DDBJ databases">
        <title>Complete sequence of chromosome of Methanothermococcus okinawensis IH1.</title>
        <authorList>
            <consortium name="US DOE Joint Genome Institute"/>
            <person name="Lucas S."/>
            <person name="Han J."/>
            <person name="Lapidus A."/>
            <person name="Cheng J.-F."/>
            <person name="Goodwin L."/>
            <person name="Pitluck S."/>
            <person name="Peters L."/>
            <person name="Mikhailova N."/>
            <person name="Held B."/>
            <person name="Han C."/>
            <person name="Tapia R."/>
            <person name="Land M."/>
            <person name="Hauser L."/>
            <person name="Kyrpides N."/>
            <person name="Ivanova N."/>
            <person name="Pagani I."/>
            <person name="Sieprawska-Lupa M."/>
            <person name="Takai K."/>
            <person name="Miyazaki J."/>
            <person name="Whitman W."/>
            <person name="Woyke T."/>
        </authorList>
    </citation>
    <scope>NUCLEOTIDE SEQUENCE [LARGE SCALE GENOMIC DNA]</scope>
    <source>
        <strain evidence="2">IH1</strain>
    </source>
</reference>
<dbReference type="RefSeq" id="WP_013867557.1">
    <property type="nucleotide sequence ID" value="NC_015636.1"/>
</dbReference>
<dbReference type="HAMAP" id="MF_00673">
    <property type="entry name" value="UPF0254"/>
    <property type="match status" value="1"/>
</dbReference>
<comment type="similarity">
    <text evidence="1">Belongs to the UPF0254 family.</text>
</comment>
<gene>
    <name evidence="2" type="ordered locus">Metok_1410</name>
</gene>
<organism evidence="2 3">
    <name type="scientific">Methanothermococcus okinawensis (strain DSM 14208 / JCM 11175 / IH1)</name>
    <dbReference type="NCBI Taxonomy" id="647113"/>
    <lineage>
        <taxon>Archaea</taxon>
        <taxon>Methanobacteriati</taxon>
        <taxon>Methanobacteriota</taxon>
        <taxon>Methanomada group</taxon>
        <taxon>Methanococci</taxon>
        <taxon>Methanococcales</taxon>
        <taxon>Methanococcaceae</taxon>
        <taxon>Methanothermococcus</taxon>
    </lineage>
</organism>
<dbReference type="GeneID" id="10773567"/>